<dbReference type="Proteomes" id="UP000706124">
    <property type="component" value="Unassembled WGS sequence"/>
</dbReference>
<organism evidence="1 2">
    <name type="scientific">Claviceps pazoutovae</name>
    <dbReference type="NCBI Taxonomy" id="1649127"/>
    <lineage>
        <taxon>Eukaryota</taxon>
        <taxon>Fungi</taxon>
        <taxon>Dikarya</taxon>
        <taxon>Ascomycota</taxon>
        <taxon>Pezizomycotina</taxon>
        <taxon>Sordariomycetes</taxon>
        <taxon>Hypocreomycetidae</taxon>
        <taxon>Hypocreales</taxon>
        <taxon>Clavicipitaceae</taxon>
        <taxon>Claviceps</taxon>
    </lineage>
</organism>
<name>A0A9P7SAP4_9HYPO</name>
<evidence type="ECO:0000313" key="1">
    <source>
        <dbReference type="EMBL" id="KAG5926846.1"/>
    </source>
</evidence>
<evidence type="ECO:0000313" key="2">
    <source>
        <dbReference type="Proteomes" id="UP000706124"/>
    </source>
</evidence>
<proteinExistence type="predicted"/>
<gene>
    <name evidence="1" type="ORF">E4U60_000330</name>
</gene>
<dbReference type="OrthoDB" id="5149237at2759"/>
<comment type="caution">
    <text evidence="1">The sequence shown here is derived from an EMBL/GenBank/DDBJ whole genome shotgun (WGS) entry which is preliminary data.</text>
</comment>
<sequence length="192" mass="21632">MSATIKHPANIDVFDGTEDAGRWLKDLVVLQDALTDRFTVHLVGEKIPVGTNVEIRQRDDEPLDAYHSRVLTVLRRAGGRDKPLTPENTPLTPLEVHTLEGFIHRFVRGLRDKSLMQEAISRDVLSADSLRSATELVKRALGFQESKAEFARYAAQDAKICLMEEYIRRQSGVSANEELSRAYILSSRNTDQ</sequence>
<accession>A0A9P7SAP4</accession>
<dbReference type="EMBL" id="SRPO01001080">
    <property type="protein sequence ID" value="KAG5926846.1"/>
    <property type="molecule type" value="Genomic_DNA"/>
</dbReference>
<keyword evidence="2" id="KW-1185">Reference proteome</keyword>
<protein>
    <submittedName>
        <fullName evidence="1">Uncharacterized protein</fullName>
    </submittedName>
</protein>
<reference evidence="1 2" key="1">
    <citation type="journal article" date="2020" name="bioRxiv">
        <title>Whole genome comparisons of ergot fungi reveals the divergence and evolution of species within the genus Claviceps are the result of varying mechanisms driving genome evolution and host range expansion.</title>
        <authorList>
            <person name="Wyka S.A."/>
            <person name="Mondo S.J."/>
            <person name="Liu M."/>
            <person name="Dettman J."/>
            <person name="Nalam V."/>
            <person name="Broders K.D."/>
        </authorList>
    </citation>
    <scope>NUCLEOTIDE SEQUENCE [LARGE SCALE GENOMIC DNA]</scope>
    <source>
        <strain evidence="1 2">CCC 1485</strain>
    </source>
</reference>
<dbReference type="AlphaFoldDB" id="A0A9P7SAP4"/>